<gene>
    <name evidence="2" type="ORF">CROQUDRAFT_665908</name>
</gene>
<accession>A0A9P6N9N8</accession>
<dbReference type="Gene3D" id="3.40.50.1820">
    <property type="entry name" value="alpha/beta hydrolase"/>
    <property type="match status" value="1"/>
</dbReference>
<keyword evidence="3" id="KW-1185">Reference proteome</keyword>
<dbReference type="InterPro" id="IPR000073">
    <property type="entry name" value="AB_hydrolase_1"/>
</dbReference>
<reference evidence="2" key="1">
    <citation type="submission" date="2013-11" db="EMBL/GenBank/DDBJ databases">
        <title>Genome sequence of the fusiform rust pathogen reveals effectors for host alternation and coevolution with pine.</title>
        <authorList>
            <consortium name="DOE Joint Genome Institute"/>
            <person name="Smith K."/>
            <person name="Pendleton A."/>
            <person name="Kubisiak T."/>
            <person name="Anderson C."/>
            <person name="Salamov A."/>
            <person name="Aerts A."/>
            <person name="Riley R."/>
            <person name="Clum A."/>
            <person name="Lindquist E."/>
            <person name="Ence D."/>
            <person name="Campbell M."/>
            <person name="Kronenberg Z."/>
            <person name="Feau N."/>
            <person name="Dhillon B."/>
            <person name="Hamelin R."/>
            <person name="Burleigh J."/>
            <person name="Smith J."/>
            <person name="Yandell M."/>
            <person name="Nelson C."/>
            <person name="Grigoriev I."/>
            <person name="Davis J."/>
        </authorList>
    </citation>
    <scope>NUCLEOTIDE SEQUENCE</scope>
    <source>
        <strain evidence="2">G11</strain>
    </source>
</reference>
<organism evidence="2 3">
    <name type="scientific">Cronartium quercuum f. sp. fusiforme G11</name>
    <dbReference type="NCBI Taxonomy" id="708437"/>
    <lineage>
        <taxon>Eukaryota</taxon>
        <taxon>Fungi</taxon>
        <taxon>Dikarya</taxon>
        <taxon>Basidiomycota</taxon>
        <taxon>Pucciniomycotina</taxon>
        <taxon>Pucciniomycetes</taxon>
        <taxon>Pucciniales</taxon>
        <taxon>Coleosporiaceae</taxon>
        <taxon>Cronartium</taxon>
    </lineage>
</organism>
<dbReference type="Proteomes" id="UP000886653">
    <property type="component" value="Unassembled WGS sequence"/>
</dbReference>
<sequence>MVPCQTDIDLPTALNQTTCIRRGFCPIIRQRGAPRKIYFELHGSEDATYKMVFKMCLGNTCFSWSRQVEYFSRKPNHAVLVFDNRGVGYSDAGPLEPYKTSEMAKDLVDLLDHLCWDNQRSLHVIGVSLGGMIAQELCFLIPKRIMSVVFTSTKARNLHIPGINVLSQISLLALTQATQTERVATLVRIMFPAPYLDAPAPNPTPEIPTNRAHEEACMGAHHKVMRHQTMSMEVGQTLAALFHSCSTKSLGRMAEMLEPAKVLILTGDADEMMAVEKSVELHRDIPGSELVVWSGGGHALCAQMEKDHNLLIERVMQEGEKAMVDAGLEA</sequence>
<dbReference type="InterPro" id="IPR029058">
    <property type="entry name" value="AB_hydrolase_fold"/>
</dbReference>
<dbReference type="AlphaFoldDB" id="A0A9P6N9N8"/>
<dbReference type="SUPFAM" id="SSF53474">
    <property type="entry name" value="alpha/beta-Hydrolases"/>
    <property type="match status" value="1"/>
</dbReference>
<feature type="domain" description="AB hydrolase-1" evidence="1">
    <location>
        <begin position="63"/>
        <end position="156"/>
    </location>
</feature>
<evidence type="ECO:0000259" key="1">
    <source>
        <dbReference type="Pfam" id="PF00561"/>
    </source>
</evidence>
<dbReference type="EMBL" id="MU167509">
    <property type="protein sequence ID" value="KAG0139880.1"/>
    <property type="molecule type" value="Genomic_DNA"/>
</dbReference>
<comment type="caution">
    <text evidence="2">The sequence shown here is derived from an EMBL/GenBank/DDBJ whole genome shotgun (WGS) entry which is preliminary data.</text>
</comment>
<name>A0A9P6N9N8_9BASI</name>
<dbReference type="OrthoDB" id="19657at2759"/>
<evidence type="ECO:0000313" key="3">
    <source>
        <dbReference type="Proteomes" id="UP000886653"/>
    </source>
</evidence>
<dbReference type="PANTHER" id="PTHR43433">
    <property type="entry name" value="HYDROLASE, ALPHA/BETA FOLD FAMILY PROTEIN"/>
    <property type="match status" value="1"/>
</dbReference>
<evidence type="ECO:0000313" key="2">
    <source>
        <dbReference type="EMBL" id="KAG0139880.1"/>
    </source>
</evidence>
<protein>
    <recommendedName>
        <fullName evidence="1">AB hydrolase-1 domain-containing protein</fullName>
    </recommendedName>
</protein>
<dbReference type="InterPro" id="IPR050471">
    <property type="entry name" value="AB_hydrolase"/>
</dbReference>
<proteinExistence type="predicted"/>
<dbReference type="PANTHER" id="PTHR43433:SF5">
    <property type="entry name" value="AB HYDROLASE-1 DOMAIN-CONTAINING PROTEIN"/>
    <property type="match status" value="1"/>
</dbReference>
<dbReference type="Pfam" id="PF00561">
    <property type="entry name" value="Abhydrolase_1"/>
    <property type="match status" value="1"/>
</dbReference>